<dbReference type="PRINTS" id="PR00455">
    <property type="entry name" value="HTHTETR"/>
</dbReference>
<dbReference type="SUPFAM" id="SSF46689">
    <property type="entry name" value="Homeodomain-like"/>
    <property type="match status" value="1"/>
</dbReference>
<dbReference type="PANTHER" id="PTHR30055:SF231">
    <property type="entry name" value="TRANSCRIPTIONAL REGULATORY PROTEIN (PROBABLY DEOR-FAMILY)-RELATED"/>
    <property type="match status" value="1"/>
</dbReference>
<accession>A0ABP8YQ99</accession>
<dbReference type="Gene3D" id="1.10.357.10">
    <property type="entry name" value="Tetracycline Repressor, domain 2"/>
    <property type="match status" value="1"/>
</dbReference>
<sequence length="212" mass="22777">MADATSRRGRNADETRRRLLDAADVVLRERGYAGTSARTIAAEAEVNAALVFYHYGGVDDLLLAALDRASATRLERHRETAARAGDLEELAAAAAAIYRTDAEQGYLAAFSELVAAAVTKPQLRREISSRAEVWVDFVAEQWQRVVGGSPLGHLLPARDVANAAVTFYLGANLFSVLDPDGARTEGVLDLASRLAPHAGLLTLRLPGRGRRG</sequence>
<keyword evidence="5" id="KW-1185">Reference proteome</keyword>
<feature type="domain" description="HTH tetR-type" evidence="3">
    <location>
        <begin position="13"/>
        <end position="73"/>
    </location>
</feature>
<protein>
    <submittedName>
        <fullName evidence="4">TetR family transcriptional regulator</fullName>
    </submittedName>
</protein>
<dbReference type="InterPro" id="IPR001647">
    <property type="entry name" value="HTH_TetR"/>
</dbReference>
<dbReference type="EMBL" id="BAABID010000017">
    <property type="protein sequence ID" value="GAA4735035.1"/>
    <property type="molecule type" value="Genomic_DNA"/>
</dbReference>
<evidence type="ECO:0000256" key="1">
    <source>
        <dbReference type="ARBA" id="ARBA00023125"/>
    </source>
</evidence>
<dbReference type="Pfam" id="PF00440">
    <property type="entry name" value="TetR_N"/>
    <property type="match status" value="1"/>
</dbReference>
<evidence type="ECO:0000313" key="4">
    <source>
        <dbReference type="EMBL" id="GAA4735035.1"/>
    </source>
</evidence>
<feature type="DNA-binding region" description="H-T-H motif" evidence="2">
    <location>
        <begin position="36"/>
        <end position="55"/>
    </location>
</feature>
<dbReference type="PROSITE" id="PS50977">
    <property type="entry name" value="HTH_TETR_2"/>
    <property type="match status" value="1"/>
</dbReference>
<dbReference type="InterPro" id="IPR009057">
    <property type="entry name" value="Homeodomain-like_sf"/>
</dbReference>
<proteinExistence type="predicted"/>
<dbReference type="Proteomes" id="UP001500956">
    <property type="component" value="Unassembled WGS sequence"/>
</dbReference>
<evidence type="ECO:0000313" key="5">
    <source>
        <dbReference type="Proteomes" id="UP001500956"/>
    </source>
</evidence>
<comment type="caution">
    <text evidence="4">The sequence shown here is derived from an EMBL/GenBank/DDBJ whole genome shotgun (WGS) entry which is preliminary data.</text>
</comment>
<reference evidence="5" key="1">
    <citation type="journal article" date="2019" name="Int. J. Syst. Evol. Microbiol.">
        <title>The Global Catalogue of Microorganisms (GCM) 10K type strain sequencing project: providing services to taxonomists for standard genome sequencing and annotation.</title>
        <authorList>
            <consortium name="The Broad Institute Genomics Platform"/>
            <consortium name="The Broad Institute Genome Sequencing Center for Infectious Disease"/>
            <person name="Wu L."/>
            <person name="Ma J."/>
        </authorList>
    </citation>
    <scope>NUCLEOTIDE SEQUENCE [LARGE SCALE GENOMIC DNA]</scope>
    <source>
        <strain evidence="5">JCM 18063</strain>
    </source>
</reference>
<organism evidence="4 5">
    <name type="scientific">Isoptericola chiayiensis</name>
    <dbReference type="NCBI Taxonomy" id="579446"/>
    <lineage>
        <taxon>Bacteria</taxon>
        <taxon>Bacillati</taxon>
        <taxon>Actinomycetota</taxon>
        <taxon>Actinomycetes</taxon>
        <taxon>Micrococcales</taxon>
        <taxon>Promicromonosporaceae</taxon>
        <taxon>Isoptericola</taxon>
    </lineage>
</organism>
<keyword evidence="1 2" id="KW-0238">DNA-binding</keyword>
<dbReference type="PANTHER" id="PTHR30055">
    <property type="entry name" value="HTH-TYPE TRANSCRIPTIONAL REGULATOR RUTR"/>
    <property type="match status" value="1"/>
</dbReference>
<evidence type="ECO:0000256" key="2">
    <source>
        <dbReference type="PROSITE-ProRule" id="PRU00335"/>
    </source>
</evidence>
<gene>
    <name evidence="4" type="ORF">GCM10023216_29780</name>
</gene>
<name>A0ABP8YQ99_9MICO</name>
<dbReference type="InterPro" id="IPR050109">
    <property type="entry name" value="HTH-type_TetR-like_transc_reg"/>
</dbReference>
<evidence type="ECO:0000259" key="3">
    <source>
        <dbReference type="PROSITE" id="PS50977"/>
    </source>
</evidence>
<dbReference type="RefSeq" id="WP_172153067.1">
    <property type="nucleotide sequence ID" value="NZ_BAABID010000017.1"/>
</dbReference>